<gene>
    <name evidence="2" type="ORF">TVAG_456850</name>
</gene>
<organism evidence="2 3">
    <name type="scientific">Trichomonas vaginalis (strain ATCC PRA-98 / G3)</name>
    <dbReference type="NCBI Taxonomy" id="412133"/>
    <lineage>
        <taxon>Eukaryota</taxon>
        <taxon>Metamonada</taxon>
        <taxon>Parabasalia</taxon>
        <taxon>Trichomonadida</taxon>
        <taxon>Trichomonadidae</taxon>
        <taxon>Trichomonas</taxon>
    </lineage>
</organism>
<dbReference type="InterPro" id="IPR016024">
    <property type="entry name" value="ARM-type_fold"/>
</dbReference>
<feature type="compositionally biased region" description="Low complexity" evidence="1">
    <location>
        <begin position="2170"/>
        <end position="2185"/>
    </location>
</feature>
<protein>
    <submittedName>
        <fullName evidence="2">Uncharacterized protein</fullName>
    </submittedName>
</protein>
<evidence type="ECO:0000313" key="3">
    <source>
        <dbReference type="Proteomes" id="UP000001542"/>
    </source>
</evidence>
<proteinExistence type="predicted"/>
<dbReference type="SUPFAM" id="SSF48371">
    <property type="entry name" value="ARM repeat"/>
    <property type="match status" value="1"/>
</dbReference>
<evidence type="ECO:0000313" key="2">
    <source>
        <dbReference type="EMBL" id="EAY22050.1"/>
    </source>
</evidence>
<dbReference type="RefSeq" id="XP_001583036.1">
    <property type="nucleotide sequence ID" value="XM_001582986.1"/>
</dbReference>
<accession>A2DC09</accession>
<reference evidence="2" key="2">
    <citation type="journal article" date="2007" name="Science">
        <title>Draft genome sequence of the sexually transmitted pathogen Trichomonas vaginalis.</title>
        <authorList>
            <person name="Carlton J.M."/>
            <person name="Hirt R.P."/>
            <person name="Silva J.C."/>
            <person name="Delcher A.L."/>
            <person name="Schatz M."/>
            <person name="Zhao Q."/>
            <person name="Wortman J.R."/>
            <person name="Bidwell S.L."/>
            <person name="Alsmark U.C.M."/>
            <person name="Besteiro S."/>
            <person name="Sicheritz-Ponten T."/>
            <person name="Noel C.J."/>
            <person name="Dacks J.B."/>
            <person name="Foster P.G."/>
            <person name="Simillion C."/>
            <person name="Van de Peer Y."/>
            <person name="Miranda-Saavedra D."/>
            <person name="Barton G.J."/>
            <person name="Westrop G.D."/>
            <person name="Mueller S."/>
            <person name="Dessi D."/>
            <person name="Fiori P.L."/>
            <person name="Ren Q."/>
            <person name="Paulsen I."/>
            <person name="Zhang H."/>
            <person name="Bastida-Corcuera F.D."/>
            <person name="Simoes-Barbosa A."/>
            <person name="Brown M.T."/>
            <person name="Hayes R.D."/>
            <person name="Mukherjee M."/>
            <person name="Okumura C.Y."/>
            <person name="Schneider R."/>
            <person name="Smith A.J."/>
            <person name="Vanacova S."/>
            <person name="Villalvazo M."/>
            <person name="Haas B.J."/>
            <person name="Pertea M."/>
            <person name="Feldblyum T.V."/>
            <person name="Utterback T.R."/>
            <person name="Shu C.L."/>
            <person name="Osoegawa K."/>
            <person name="de Jong P.J."/>
            <person name="Hrdy I."/>
            <person name="Horvathova L."/>
            <person name="Zubacova Z."/>
            <person name="Dolezal P."/>
            <person name="Malik S.B."/>
            <person name="Logsdon J.M. Jr."/>
            <person name="Henze K."/>
            <person name="Gupta A."/>
            <person name="Wang C.C."/>
            <person name="Dunne R.L."/>
            <person name="Upcroft J.A."/>
            <person name="Upcroft P."/>
            <person name="White O."/>
            <person name="Salzberg S.L."/>
            <person name="Tang P."/>
            <person name="Chiu C.-H."/>
            <person name="Lee Y.-S."/>
            <person name="Embley T.M."/>
            <person name="Coombs G.H."/>
            <person name="Mottram J.C."/>
            <person name="Tachezy J."/>
            <person name="Fraser-Liggett C.M."/>
            <person name="Johnson P.J."/>
        </authorList>
    </citation>
    <scope>NUCLEOTIDE SEQUENCE [LARGE SCALE GENOMIC DNA]</scope>
    <source>
        <strain evidence="2">G3</strain>
    </source>
</reference>
<dbReference type="VEuPathDB" id="TrichDB:TVAG_456850"/>
<reference evidence="2" key="1">
    <citation type="submission" date="2006-10" db="EMBL/GenBank/DDBJ databases">
        <authorList>
            <person name="Amadeo P."/>
            <person name="Zhao Q."/>
            <person name="Wortman J."/>
            <person name="Fraser-Liggett C."/>
            <person name="Carlton J."/>
        </authorList>
    </citation>
    <scope>NUCLEOTIDE SEQUENCE</scope>
    <source>
        <strain evidence="2">G3</strain>
    </source>
</reference>
<dbReference type="VEuPathDB" id="TrichDB:TVAGG3_0263860"/>
<evidence type="ECO:0000256" key="1">
    <source>
        <dbReference type="SAM" id="MobiDB-lite"/>
    </source>
</evidence>
<feature type="region of interest" description="Disordered" evidence="1">
    <location>
        <begin position="2165"/>
        <end position="2185"/>
    </location>
</feature>
<dbReference type="InParanoid" id="A2DC09"/>
<name>A2DC09_TRIV3</name>
<keyword evidence="3" id="KW-1185">Reference proteome</keyword>
<dbReference type="Proteomes" id="UP000001542">
    <property type="component" value="Unassembled WGS sequence"/>
</dbReference>
<sequence>MEINARILDLFSRPNLPDASDEVIDLIESFLISGFDSLVKAHIQIIIEFLCQTLPTRSDYQTATSQDVIDRQSRCMELIHIIKPIYLTPITSGLIEEKLIKVLNFEGRLQQQAFSILVDHFSLAPRGQPDRIPDFLKFYQTYLKLAVTDINKVDHNLFLLILAAFISVIVYEKHDLHTIMPYYDTFIHITNGCLVYADSPDFFPYFEQICAKALRVISRLYEQTHTMPVSALTSLIDIGSKISKDLKFMHIYLNYLYILSSIYSHTDENLLSIVSPIVEKEIIDNLSYFAIKPFIGQRRFLNMLSNLAKGINERILSQPNSIEKLLSNVYKLLSLKVWQAIQILRKICDHFKINPAKLGDVLEQLMSILELILDDYDDSPEQWAEINNLIIKMINTLFGQFFQPNLDEKNTKTDILSRFTHYNAKLLDLMGKILNNNNKDTIIFNGKPFTGQLKLFRRTIQEIFSFYCDIIIKLPVEWSQSFFRDNVKYYLPSADCHTFNTFLVSRFLPKLQNPSAFIIAAINHTIENINSLNKLYVEFLYKVILDTFVQESPININPEQNEQLCTAIFNLFLEVLDKNCADLVETFNGLFKIYSRRQTNSRLVPFVQMLNKAGGNWGTALIPLQPELVFSRLAINMFPAIDSPKNIDAWFNLFLPDLETDEGRKKDLVSFAITMKTKNFAALFKELKKQTKFRLLNCLSHMLSQSTNPQEIDQLRPLLNTIADFIPIAAEEQQTIRPSYTKVTINGKIYALDIILDTYKQCKKDSLIDFMFELVQKAFDQLSYQEICQSKVVREIVNIICQNNKDKFTNNLPDNFTGHFFRYLIFDELTIEDDRVYDFLHESSFLFFNVDTVKYALDLTDKLIDKVPFDKKWLTLLSPILQSSQNEYKRGFDIIYQHLIVNNANNENCPEVFSDLYKQCFYLSRRSSYSVRKVVNPILINLGLISSIQNMYSKHRQDILNKIQKALNIPNNLVNTVRVYFNFLRTFDDCPFQQELFDTFYTYLTSQAPPEERFLFYSDKYQMKIIDPVNRGSPLDPSISIYKLQSFIYKVIARLSISCKNESLASLMFYKTFQLFNDKKNRPWVNVYLRNLQKGVKAGFGTFDFLPKDLTKIMHFTPPKLRPSKTDLRILKFAVETQLYNDQTEEIVKYLIAALQALKIDRKTKLSTIEWLSSFIFDIIEILPVKTKTVKSENEQPASFQSLINNVIETVIYYRIQRPQLKLNACKVFKKYSYESAESLFNFMIQKDYTTISLMLLNESSNIRELFLFSSFAVFNVHKYFKEQKPLQNPDNVLDIYDIVNRTLRVVANSINFATSPEERKRLKEMAIRLYTYFAGENDNFKPSMAYNIINCLITDKDELNILPFFLSSPQCFLHEVIVKKLANYYLNYKNGLTNIIEMEKKQINHPNKTYIKIFLFSLLNQMFKDNKSDNLENVTFSYSNLDNDSHILLRYLYVHSVCLTYEYDFVSIENIMNCPIIYNSHDVHKLLIKRGNLKLETCITTNRLVHVINDGIQLNDSYEIMRKRLVYFPFFNSHSQNILRLMSLFPEKYPMTERWCNRFLVGLLMAFAVNTPNNQTIQAIRKFISYYRNFAKFMNNDYKAPLFSVLSFFFLQMKDQAQNQVHLIFSDIHSDVEIQKIDMELIKQFKDYMAIIPAMDNNQWLSQLSFKFLVISHLSKFLFANNDYFPQILLLSNIFSSQMNLDIMQYYKVALKEVSKFGGEIVTGKIISDLYKYLVSQNKKFSEPKSSSFATVLCWSDECQGDVQFTKLFDNLIDALKPQDLSHLLYELPQLKLPLNADHFSIIEKLIEEFKPSLNDPVLMYYDSFVSKNESIDNLWQNSWSLQHEASHLYVFSKYFYNEKEISNLINYIPENKMKQMMAISLEKLDINRQLNRFIMYYTKMFPNSSLSEVFYTTVHFLDQNPLPNKNFFQNAEFLNNVTMTDDSLGVYILQKPQLKNAIRYHQLCHFEAARGLYLNEMFDKKDEFSLILNLMRPVLMNLDFAFIDTSCQTYINLPNIPSYALNLPMIKLYTPENELHAAIKDIYYPDSKFFLPSLLSVQRLTIFDESISLLRCVSKNPMDQAGITKWSIIGLTTLDKNCAAISNIGFKINQIRAREKQLFRSSQNFAFVNSNFAASLLSSSNAMKKACKLFTLSLQPPEITQSTFGITNNQQPQDPQNSQPQNPQFERDLRYGLQFNIQSVSRIYNMLSRIPQAYTQTIPALKTRLYYFLAIHDVSGFMKQFNFKQLSSQNYHLKLLIFMFTNFPNEINVQTVYQVIAQRIIPQNFVPQSLEYTNMALGLAFAIVKKNPQTTNLFYQHIFGCFKQDQATVWFIWLPHILSTFDNPPIDFLKKVMMCETSRFRSILRNALGSETCKSQKFCEEATKSLGKMQEGSTLHEYDQSLMWAHDIEDDIDNYYSSVGVHMKLAEEIASDRYNFEVSPTIKQITGEDVLKYVIEHPPYFKTNKTTIEPYGSTYFRFPALTNQCFHAYIDAPGDKEATMTFVMVNGQTMSFSLICSLLFKPNFSEEIFLYVSRFFIKNHPAFKFRSAFISHAQLYYIHKQLLMMAGGSYCGLGEITRTQIILELLKRKGETGREPFAVKSRKIESQDIKKSVYQWLFSYSEGSKLDFIFMRESISSHISAISAIKFLFMSGYPQYPTILFSTNRCKVSMPRLTHSNHKVCHLPMTQTISEFIPPYVMNGSFSSTWLLVIESFSRNLDKLKIYIKALVEHGEKTSEIVSDRVRKSSLCEMEDTEKEQNPMPFAVLDHLIATSKNAFNCQETGFAWV</sequence>
<dbReference type="KEGG" id="tva:5467603"/>
<dbReference type="EMBL" id="DS113186">
    <property type="protein sequence ID" value="EAY22050.1"/>
    <property type="molecule type" value="Genomic_DNA"/>
</dbReference>